<sequence length="228" mass="26897">MKRKEKKEKQKKIEASTSKINNFFQKKTDPEQDVEGGMPVETETSVSETEILETSNICLLAEEETKEREPLMKMPRKETALSPPREKSPSPEDFFLHSHYLRKAGISMEMFWEFHPKQPTQDFPFNGNLVYFRKEKYHHTHWIQDCNDWRHITTRLTKHEQSQCHKPASEAYMINIKGKSIKHKLSVDQLSMRHKQVLQRHAVLNNIIDIAFLLEFKHCHTEAAIQSL</sequence>
<keyword evidence="3" id="KW-1185">Reference proteome</keyword>
<evidence type="ECO:0000313" key="2">
    <source>
        <dbReference type="EMBL" id="CAH2315078.1"/>
    </source>
</evidence>
<evidence type="ECO:0000313" key="3">
    <source>
        <dbReference type="Proteomes" id="UP001295444"/>
    </source>
</evidence>
<proteinExistence type="predicted"/>
<dbReference type="EMBL" id="OW240920">
    <property type="protein sequence ID" value="CAH2315078.1"/>
    <property type="molecule type" value="Genomic_DNA"/>
</dbReference>
<feature type="compositionally biased region" description="Polar residues" evidence="1">
    <location>
        <begin position="15"/>
        <end position="25"/>
    </location>
</feature>
<reference evidence="2" key="1">
    <citation type="submission" date="2022-03" db="EMBL/GenBank/DDBJ databases">
        <authorList>
            <person name="Alioto T."/>
            <person name="Alioto T."/>
            <person name="Gomez Garrido J."/>
        </authorList>
    </citation>
    <scope>NUCLEOTIDE SEQUENCE</scope>
</reference>
<name>A0AAD1SYU8_PELCU</name>
<protein>
    <submittedName>
        <fullName evidence="2">Uncharacterized protein</fullName>
    </submittedName>
</protein>
<feature type="region of interest" description="Disordered" evidence="1">
    <location>
        <begin position="1"/>
        <end position="49"/>
    </location>
</feature>
<dbReference type="Proteomes" id="UP001295444">
    <property type="component" value="Chromosome 09"/>
</dbReference>
<gene>
    <name evidence="2" type="ORF">PECUL_23A034610</name>
</gene>
<dbReference type="AlphaFoldDB" id="A0AAD1SYU8"/>
<organism evidence="2 3">
    <name type="scientific">Pelobates cultripes</name>
    <name type="common">Western spadefoot toad</name>
    <dbReference type="NCBI Taxonomy" id="61616"/>
    <lineage>
        <taxon>Eukaryota</taxon>
        <taxon>Metazoa</taxon>
        <taxon>Chordata</taxon>
        <taxon>Craniata</taxon>
        <taxon>Vertebrata</taxon>
        <taxon>Euteleostomi</taxon>
        <taxon>Amphibia</taxon>
        <taxon>Batrachia</taxon>
        <taxon>Anura</taxon>
        <taxon>Pelobatoidea</taxon>
        <taxon>Pelobatidae</taxon>
        <taxon>Pelobates</taxon>
    </lineage>
</organism>
<accession>A0AAD1SYU8</accession>
<feature type="region of interest" description="Disordered" evidence="1">
    <location>
        <begin position="64"/>
        <end position="92"/>
    </location>
</feature>
<evidence type="ECO:0000256" key="1">
    <source>
        <dbReference type="SAM" id="MobiDB-lite"/>
    </source>
</evidence>